<protein>
    <submittedName>
        <fullName evidence="1">Uncharacterized protein</fullName>
    </submittedName>
</protein>
<accession>A0ABQ7W9R6</accession>
<proteinExistence type="predicted"/>
<gene>
    <name evidence="1" type="ORF">KY290_007963</name>
</gene>
<organism evidence="1 2">
    <name type="scientific">Solanum tuberosum</name>
    <name type="common">Potato</name>
    <dbReference type="NCBI Taxonomy" id="4113"/>
    <lineage>
        <taxon>Eukaryota</taxon>
        <taxon>Viridiplantae</taxon>
        <taxon>Streptophyta</taxon>
        <taxon>Embryophyta</taxon>
        <taxon>Tracheophyta</taxon>
        <taxon>Spermatophyta</taxon>
        <taxon>Magnoliopsida</taxon>
        <taxon>eudicotyledons</taxon>
        <taxon>Gunneridae</taxon>
        <taxon>Pentapetalae</taxon>
        <taxon>asterids</taxon>
        <taxon>lamiids</taxon>
        <taxon>Solanales</taxon>
        <taxon>Solanaceae</taxon>
        <taxon>Solanoideae</taxon>
        <taxon>Solaneae</taxon>
        <taxon>Solanum</taxon>
    </lineage>
</organism>
<keyword evidence="2" id="KW-1185">Reference proteome</keyword>
<evidence type="ECO:0000313" key="1">
    <source>
        <dbReference type="EMBL" id="KAH0776552.1"/>
    </source>
</evidence>
<comment type="caution">
    <text evidence="1">The sequence shown here is derived from an EMBL/GenBank/DDBJ whole genome shotgun (WGS) entry which is preliminary data.</text>
</comment>
<evidence type="ECO:0000313" key="2">
    <source>
        <dbReference type="Proteomes" id="UP000826656"/>
    </source>
</evidence>
<name>A0ABQ7W9R6_SOLTU</name>
<sequence>MEVHIKWRIHLGNSSFWWDDWLGEGTLAKYSISVSSITTVTVDQFLVEGQWNEAMVRQHAPPLLVPIILNTRIDYQEGVVEKAIWKNNETDRFSCASAWELTRQKGDRLRINSNNWHKNIPFKIS</sequence>
<dbReference type="EMBL" id="JAIVGD010000003">
    <property type="protein sequence ID" value="KAH0776552.1"/>
    <property type="molecule type" value="Genomic_DNA"/>
</dbReference>
<reference evidence="1 2" key="1">
    <citation type="journal article" date="2021" name="bioRxiv">
        <title>Chromosome-scale and haplotype-resolved genome assembly of a tetraploid potato cultivar.</title>
        <authorList>
            <person name="Sun H."/>
            <person name="Jiao W.-B."/>
            <person name="Krause K."/>
            <person name="Campoy J.A."/>
            <person name="Goel M."/>
            <person name="Folz-Donahue K."/>
            <person name="Kukat C."/>
            <person name="Huettel B."/>
            <person name="Schneeberger K."/>
        </authorList>
    </citation>
    <scope>NUCLEOTIDE SEQUENCE [LARGE SCALE GENOMIC DNA]</scope>
    <source>
        <strain evidence="1">SolTubOtavaFocal</strain>
        <tissue evidence="1">Leaves</tissue>
    </source>
</reference>
<dbReference type="Proteomes" id="UP000826656">
    <property type="component" value="Unassembled WGS sequence"/>
</dbReference>